<comment type="caution">
    <text evidence="1">The sequence shown here is derived from an EMBL/GenBank/DDBJ whole genome shotgun (WGS) entry which is preliminary data.</text>
</comment>
<dbReference type="EMBL" id="VFOZ01000001">
    <property type="protein sequence ID" value="TQL98420.1"/>
    <property type="molecule type" value="Genomic_DNA"/>
</dbReference>
<name>A0A543CN81_9ACTN</name>
<dbReference type="Proteomes" id="UP000316096">
    <property type="component" value="Unassembled WGS sequence"/>
</dbReference>
<dbReference type="GO" id="GO:0006281">
    <property type="term" value="P:DNA repair"/>
    <property type="evidence" value="ECO:0007669"/>
    <property type="project" value="TreeGrafter"/>
</dbReference>
<keyword evidence="2" id="KW-1185">Reference proteome</keyword>
<evidence type="ECO:0000313" key="2">
    <source>
        <dbReference type="Proteomes" id="UP000316096"/>
    </source>
</evidence>
<dbReference type="PANTHER" id="PTHR43434">
    <property type="entry name" value="PHOSPHOGLYCOLATE PHOSPHATASE"/>
    <property type="match status" value="1"/>
</dbReference>
<dbReference type="GO" id="GO:0008967">
    <property type="term" value="F:phosphoglycolate phosphatase activity"/>
    <property type="evidence" value="ECO:0007669"/>
    <property type="project" value="TreeGrafter"/>
</dbReference>
<reference evidence="1 2" key="1">
    <citation type="submission" date="2019-06" db="EMBL/GenBank/DDBJ databases">
        <title>Sequencing the genomes of 1000 actinobacteria strains.</title>
        <authorList>
            <person name="Klenk H.-P."/>
        </authorList>
    </citation>
    <scope>NUCLEOTIDE SEQUENCE [LARGE SCALE GENOMIC DNA]</scope>
    <source>
        <strain evidence="1 2">DSM 102200</strain>
    </source>
</reference>
<dbReference type="SFLD" id="SFLDG01129">
    <property type="entry name" value="C1.5:_HAD__Beta-PGM__Phosphata"/>
    <property type="match status" value="1"/>
</dbReference>
<dbReference type="SFLD" id="SFLDS00003">
    <property type="entry name" value="Haloacid_Dehalogenase"/>
    <property type="match status" value="1"/>
</dbReference>
<gene>
    <name evidence="1" type="ORF">FB559_4043</name>
</gene>
<dbReference type="InterPro" id="IPR050155">
    <property type="entry name" value="HAD-like_hydrolase_sf"/>
</dbReference>
<dbReference type="InterPro" id="IPR023214">
    <property type="entry name" value="HAD_sf"/>
</dbReference>
<dbReference type="InterPro" id="IPR023198">
    <property type="entry name" value="PGP-like_dom2"/>
</dbReference>
<organism evidence="1 2">
    <name type="scientific">Actinoallomurus bryophytorum</name>
    <dbReference type="NCBI Taxonomy" id="1490222"/>
    <lineage>
        <taxon>Bacteria</taxon>
        <taxon>Bacillati</taxon>
        <taxon>Actinomycetota</taxon>
        <taxon>Actinomycetes</taxon>
        <taxon>Streptosporangiales</taxon>
        <taxon>Thermomonosporaceae</taxon>
        <taxon>Actinoallomurus</taxon>
    </lineage>
</organism>
<evidence type="ECO:0000313" key="1">
    <source>
        <dbReference type="EMBL" id="TQL98420.1"/>
    </source>
</evidence>
<sequence>MSVRRLMLLDVMHIVWDWNGTLFDDRDAILDATNEVFRSYGLPPMELDHYRSVYSRPIWASYERILGRALEEGEWERLDAAFHDTYHRLMERCGLATGAQAAIDLLAGEGHTQSVLSMWRHDRLGVAVRELGIHLSFRRVDGLRAEEAGGEKAEFMVRHLAALDVDAADVVMVGDSVDDAIAARHVGARAILYTGGLQTRADLDRLGVPVIDRLSDVTVHI</sequence>
<dbReference type="AlphaFoldDB" id="A0A543CN81"/>
<dbReference type="Gene3D" id="1.10.150.240">
    <property type="entry name" value="Putative phosphatase, domain 2"/>
    <property type="match status" value="1"/>
</dbReference>
<dbReference type="InterPro" id="IPR041492">
    <property type="entry name" value="HAD_2"/>
</dbReference>
<proteinExistence type="predicted"/>
<dbReference type="SUPFAM" id="SSF56784">
    <property type="entry name" value="HAD-like"/>
    <property type="match status" value="1"/>
</dbReference>
<dbReference type="PANTHER" id="PTHR43434:SF1">
    <property type="entry name" value="PHOSPHOGLYCOLATE PHOSPHATASE"/>
    <property type="match status" value="1"/>
</dbReference>
<protein>
    <submittedName>
        <fullName evidence="1">Phosphoglycolate phosphatase-like HAD superfamily hydrolase</fullName>
    </submittedName>
</protein>
<dbReference type="InterPro" id="IPR036412">
    <property type="entry name" value="HAD-like_sf"/>
</dbReference>
<keyword evidence="1" id="KW-0378">Hydrolase</keyword>
<dbReference type="Pfam" id="PF13419">
    <property type="entry name" value="HAD_2"/>
    <property type="match status" value="1"/>
</dbReference>
<dbReference type="Gene3D" id="3.40.50.1000">
    <property type="entry name" value="HAD superfamily/HAD-like"/>
    <property type="match status" value="1"/>
</dbReference>
<dbReference type="GO" id="GO:0005829">
    <property type="term" value="C:cytosol"/>
    <property type="evidence" value="ECO:0007669"/>
    <property type="project" value="TreeGrafter"/>
</dbReference>
<accession>A0A543CN81</accession>